<accession>A0ABX0GDM4</accession>
<keyword evidence="2" id="KW-1003">Cell membrane</keyword>
<comment type="subcellular location">
    <subcellularLocation>
        <location evidence="1">Cell membrane</location>
        <topology evidence="1">Multi-pass membrane protein</topology>
    </subcellularLocation>
</comment>
<dbReference type="InterPro" id="IPR000620">
    <property type="entry name" value="EamA_dom"/>
</dbReference>
<name>A0ABX0GDM4_9GAMM</name>
<feature type="domain" description="EamA" evidence="7">
    <location>
        <begin position="2"/>
        <end position="91"/>
    </location>
</feature>
<dbReference type="SUPFAM" id="SSF103481">
    <property type="entry name" value="Multidrug resistance efflux transporter EmrE"/>
    <property type="match status" value="1"/>
</dbReference>
<feature type="transmembrane region" description="Helical" evidence="6">
    <location>
        <begin position="74"/>
        <end position="91"/>
    </location>
</feature>
<dbReference type="InterPro" id="IPR037185">
    <property type="entry name" value="EmrE-like"/>
</dbReference>
<evidence type="ECO:0000313" key="8">
    <source>
        <dbReference type="EMBL" id="NHB86819.1"/>
    </source>
</evidence>
<feature type="transmembrane region" description="Helical" evidence="6">
    <location>
        <begin position="20"/>
        <end position="40"/>
    </location>
</feature>
<feature type="transmembrane region" description="Helical" evidence="6">
    <location>
        <begin position="47"/>
        <end position="68"/>
    </location>
</feature>
<protein>
    <recommendedName>
        <fullName evidence="7">EamA domain-containing protein</fullName>
    </recommendedName>
</protein>
<reference evidence="8 9" key="1">
    <citation type="submission" date="2018-02" db="EMBL/GenBank/DDBJ databases">
        <authorList>
            <person name="Machado R.A."/>
        </authorList>
    </citation>
    <scope>NUCLEOTIDE SEQUENCE [LARGE SCALE GENOMIC DNA]</scope>
    <source>
        <strain evidence="8 9">T327</strain>
    </source>
</reference>
<sequence>MLLFLTLLKNGDLSLPPVSIVALVFSISFFSLIGFASLAYGSVTGHVAIVTVLSSLASGVTALLGFFIRGERLSRIQWMGIIVIIAGVILLKL</sequence>
<keyword evidence="9" id="KW-1185">Reference proteome</keyword>
<keyword evidence="5 6" id="KW-0472">Membrane</keyword>
<dbReference type="EMBL" id="PUJU01000005">
    <property type="protein sequence ID" value="NHB86819.1"/>
    <property type="molecule type" value="Genomic_DNA"/>
</dbReference>
<gene>
    <name evidence="8" type="ORF">C5471_03440</name>
</gene>
<dbReference type="Proteomes" id="UP000697802">
    <property type="component" value="Unassembled WGS sequence"/>
</dbReference>
<keyword evidence="3 6" id="KW-0812">Transmembrane</keyword>
<evidence type="ECO:0000256" key="3">
    <source>
        <dbReference type="ARBA" id="ARBA00022692"/>
    </source>
</evidence>
<proteinExistence type="predicted"/>
<evidence type="ECO:0000313" key="9">
    <source>
        <dbReference type="Proteomes" id="UP000697802"/>
    </source>
</evidence>
<evidence type="ECO:0000256" key="6">
    <source>
        <dbReference type="SAM" id="Phobius"/>
    </source>
</evidence>
<keyword evidence="4 6" id="KW-1133">Transmembrane helix</keyword>
<comment type="caution">
    <text evidence="8">The sequence shown here is derived from an EMBL/GenBank/DDBJ whole genome shotgun (WGS) entry which is preliminary data.</text>
</comment>
<evidence type="ECO:0000256" key="5">
    <source>
        <dbReference type="ARBA" id="ARBA00023136"/>
    </source>
</evidence>
<dbReference type="Gene3D" id="1.10.3730.20">
    <property type="match status" value="1"/>
</dbReference>
<dbReference type="Pfam" id="PF00892">
    <property type="entry name" value="EamA"/>
    <property type="match status" value="1"/>
</dbReference>
<evidence type="ECO:0000256" key="2">
    <source>
        <dbReference type="ARBA" id="ARBA00022475"/>
    </source>
</evidence>
<organism evidence="8 9">
    <name type="scientific">Photorhabdus tasmaniensis</name>
    <dbReference type="NCBI Taxonomy" id="1004159"/>
    <lineage>
        <taxon>Bacteria</taxon>
        <taxon>Pseudomonadati</taxon>
        <taxon>Pseudomonadota</taxon>
        <taxon>Gammaproteobacteria</taxon>
        <taxon>Enterobacterales</taxon>
        <taxon>Morganellaceae</taxon>
        <taxon>Photorhabdus</taxon>
    </lineage>
</organism>
<evidence type="ECO:0000259" key="7">
    <source>
        <dbReference type="Pfam" id="PF00892"/>
    </source>
</evidence>
<evidence type="ECO:0000256" key="4">
    <source>
        <dbReference type="ARBA" id="ARBA00022989"/>
    </source>
</evidence>
<evidence type="ECO:0000256" key="1">
    <source>
        <dbReference type="ARBA" id="ARBA00004651"/>
    </source>
</evidence>